<evidence type="ECO:0000256" key="1">
    <source>
        <dbReference type="SAM" id="SignalP"/>
    </source>
</evidence>
<keyword evidence="1" id="KW-0732">Signal</keyword>
<accession>A0ABS9BSG5</accession>
<dbReference type="Proteomes" id="UP001201449">
    <property type="component" value="Unassembled WGS sequence"/>
</dbReference>
<dbReference type="EMBL" id="JAKEVZ010000005">
    <property type="protein sequence ID" value="MCF1750978.1"/>
    <property type="molecule type" value="Genomic_DNA"/>
</dbReference>
<organism evidence="2 3">
    <name type="scientific">Mariniradius sediminis</name>
    <dbReference type="NCBI Taxonomy" id="2909237"/>
    <lineage>
        <taxon>Bacteria</taxon>
        <taxon>Pseudomonadati</taxon>
        <taxon>Bacteroidota</taxon>
        <taxon>Cytophagia</taxon>
        <taxon>Cytophagales</taxon>
        <taxon>Cyclobacteriaceae</taxon>
        <taxon>Mariniradius</taxon>
    </lineage>
</organism>
<name>A0ABS9BSG5_9BACT</name>
<protein>
    <recommendedName>
        <fullName evidence="4">DUF4270 family protein</fullName>
    </recommendedName>
</protein>
<reference evidence="2 3" key="1">
    <citation type="submission" date="2022-01" db="EMBL/GenBank/DDBJ databases">
        <title>Mariniradius saccharolyticus sp. nov., isolated from sediment of a river.</title>
        <authorList>
            <person name="Liu H."/>
        </authorList>
    </citation>
    <scope>NUCLEOTIDE SEQUENCE [LARGE SCALE GENOMIC DNA]</scope>
    <source>
        <strain evidence="2 3">RY-2</strain>
    </source>
</reference>
<sequence length="202" mass="21625">MKKVLLNIVVATFLLSSMVSCTIEDTGTDPLQNLNAVFVGTQILDFKSARLSITGPANITGVNSHVRAKLELSSAPVFQEPFGENTNIMSITLMSVNTGFDLPKFPLANGIYDVFPPTGFSDPNIIGTLEGTSFSYGPSIGIGYKPNLTSFGTVHESSSGTIQLLFDVRTSLVKITYDYLTAEGTRVSGSNTLPLNLSSFNQ</sequence>
<comment type="caution">
    <text evidence="2">The sequence shown here is derived from an EMBL/GenBank/DDBJ whole genome shotgun (WGS) entry which is preliminary data.</text>
</comment>
<keyword evidence="3" id="KW-1185">Reference proteome</keyword>
<evidence type="ECO:0008006" key="4">
    <source>
        <dbReference type="Google" id="ProtNLM"/>
    </source>
</evidence>
<dbReference type="PROSITE" id="PS51257">
    <property type="entry name" value="PROKAR_LIPOPROTEIN"/>
    <property type="match status" value="1"/>
</dbReference>
<feature type="signal peptide" evidence="1">
    <location>
        <begin position="1"/>
        <end position="22"/>
    </location>
</feature>
<evidence type="ECO:0000313" key="3">
    <source>
        <dbReference type="Proteomes" id="UP001201449"/>
    </source>
</evidence>
<evidence type="ECO:0000313" key="2">
    <source>
        <dbReference type="EMBL" id="MCF1750978.1"/>
    </source>
</evidence>
<gene>
    <name evidence="2" type="ORF">L0U89_07830</name>
</gene>
<proteinExistence type="predicted"/>
<feature type="chain" id="PRO_5047136223" description="DUF4270 family protein" evidence="1">
    <location>
        <begin position="23"/>
        <end position="202"/>
    </location>
</feature>
<dbReference type="RefSeq" id="WP_234861029.1">
    <property type="nucleotide sequence ID" value="NZ_JAKEVZ010000005.1"/>
</dbReference>